<proteinExistence type="predicted"/>
<dbReference type="EMBL" id="CP002727">
    <property type="protein sequence ID" value="AEF21806.1"/>
    <property type="molecule type" value="Genomic_DNA"/>
</dbReference>
<name>F6AK92_PSEF1</name>
<dbReference type="KEGG" id="pfv:Psefu_1833"/>
<organism evidence="1 2">
    <name type="scientific">Pseudomonas fulva (strain 12-X)</name>
    <dbReference type="NCBI Taxonomy" id="743720"/>
    <lineage>
        <taxon>Bacteria</taxon>
        <taxon>Pseudomonadati</taxon>
        <taxon>Pseudomonadota</taxon>
        <taxon>Gammaproteobacteria</taxon>
        <taxon>Pseudomonadales</taxon>
        <taxon>Pseudomonadaceae</taxon>
        <taxon>Pseudomonas</taxon>
    </lineage>
</organism>
<protein>
    <submittedName>
        <fullName evidence="1">Uncharacterized protein</fullName>
    </submittedName>
</protein>
<sequence length="162" mass="18281">MEFKFCGHVCGARLYRTLYYCVNAEFCLITVRLKMSLEINLEADERLLITTVSTTLSELSALDTDNDDHTVEGIFESGLSVSAACELNDHTLYAEDTKDMNFPVAIRCYMRIKGPEPEGFSALGDLERFVKLLTAKTDANFVVSFQYESTLYWRNSDGLQTA</sequence>
<dbReference type="STRING" id="743720.Psefu_1833"/>
<evidence type="ECO:0000313" key="2">
    <source>
        <dbReference type="Proteomes" id="UP000000686"/>
    </source>
</evidence>
<dbReference type="Proteomes" id="UP000000686">
    <property type="component" value="Chromosome"/>
</dbReference>
<accession>F6AK92</accession>
<dbReference type="AlphaFoldDB" id="F6AK92"/>
<gene>
    <name evidence="1" type="ordered locus">Psefu_1833</name>
</gene>
<dbReference type="HOGENOM" id="CLU_138529_0_0_6"/>
<reference evidence="1 2" key="1">
    <citation type="submission" date="2011-04" db="EMBL/GenBank/DDBJ databases">
        <title>Complete sequence of Pseudomonas fulva 12-X.</title>
        <authorList>
            <consortium name="US DOE Joint Genome Institute"/>
            <person name="Lucas S."/>
            <person name="Han J."/>
            <person name="Lapidus A."/>
            <person name="Cheng J.-F."/>
            <person name="Goodwin L."/>
            <person name="Pitluck S."/>
            <person name="Peters L."/>
            <person name="Mikhailova N."/>
            <person name="Pagani I."/>
            <person name="Davenport K."/>
            <person name="Han C."/>
            <person name="Tapia R."/>
            <person name="Land M."/>
            <person name="Hauser L."/>
            <person name="Kyrpides N."/>
            <person name="Ivanova N."/>
            <person name="Pagani I."/>
            <person name="Lcollab F.I."/>
            <person name="Woyke T."/>
        </authorList>
    </citation>
    <scope>NUCLEOTIDE SEQUENCE [LARGE SCALE GENOMIC DNA]</scope>
    <source>
        <strain evidence="2">12-X</strain>
    </source>
</reference>
<evidence type="ECO:0000313" key="1">
    <source>
        <dbReference type="EMBL" id="AEF21806.1"/>
    </source>
</evidence>
<keyword evidence="2" id="KW-1185">Reference proteome</keyword>